<protein>
    <submittedName>
        <fullName evidence="1">Uncharacterized protein</fullName>
    </submittedName>
</protein>
<sequence>MTSLYILTAVSPDLCRHQMGLIKDWAHRIHRLECPTLKVAETQVQTAWHQFIDYEFCDGLKSRNHSVCTAPCCMCSYGIRFALHIDGCMLLETKRWHPGCWRTKTGSTEDRTHDRNAQPGNTECSRDSSMGHCNRKTYNSFSFTTTDLFMQFFILGTLIHTIYM</sequence>
<organism evidence="1 2">
    <name type="scientific">Hygrophoropsis aurantiaca</name>
    <dbReference type="NCBI Taxonomy" id="72124"/>
    <lineage>
        <taxon>Eukaryota</taxon>
        <taxon>Fungi</taxon>
        <taxon>Dikarya</taxon>
        <taxon>Basidiomycota</taxon>
        <taxon>Agaricomycotina</taxon>
        <taxon>Agaricomycetes</taxon>
        <taxon>Agaricomycetidae</taxon>
        <taxon>Boletales</taxon>
        <taxon>Coniophorineae</taxon>
        <taxon>Hygrophoropsidaceae</taxon>
        <taxon>Hygrophoropsis</taxon>
    </lineage>
</organism>
<name>A0ACB8A6I1_9AGAM</name>
<reference evidence="1" key="1">
    <citation type="journal article" date="2021" name="New Phytol.">
        <title>Evolutionary innovations through gain and loss of genes in the ectomycorrhizal Boletales.</title>
        <authorList>
            <person name="Wu G."/>
            <person name="Miyauchi S."/>
            <person name="Morin E."/>
            <person name="Kuo A."/>
            <person name="Drula E."/>
            <person name="Varga T."/>
            <person name="Kohler A."/>
            <person name="Feng B."/>
            <person name="Cao Y."/>
            <person name="Lipzen A."/>
            <person name="Daum C."/>
            <person name="Hundley H."/>
            <person name="Pangilinan J."/>
            <person name="Johnson J."/>
            <person name="Barry K."/>
            <person name="LaButti K."/>
            <person name="Ng V."/>
            <person name="Ahrendt S."/>
            <person name="Min B."/>
            <person name="Choi I.G."/>
            <person name="Park H."/>
            <person name="Plett J.M."/>
            <person name="Magnuson J."/>
            <person name="Spatafora J.W."/>
            <person name="Nagy L.G."/>
            <person name="Henrissat B."/>
            <person name="Grigoriev I.V."/>
            <person name="Yang Z.L."/>
            <person name="Xu J."/>
            <person name="Martin F.M."/>
        </authorList>
    </citation>
    <scope>NUCLEOTIDE SEQUENCE</scope>
    <source>
        <strain evidence="1">ATCC 28755</strain>
    </source>
</reference>
<proteinExistence type="predicted"/>
<accession>A0ACB8A6I1</accession>
<dbReference type="EMBL" id="MU267807">
    <property type="protein sequence ID" value="KAH7908647.1"/>
    <property type="molecule type" value="Genomic_DNA"/>
</dbReference>
<comment type="caution">
    <text evidence="1">The sequence shown here is derived from an EMBL/GenBank/DDBJ whole genome shotgun (WGS) entry which is preliminary data.</text>
</comment>
<gene>
    <name evidence="1" type="ORF">BJ138DRAFT_330004</name>
</gene>
<evidence type="ECO:0000313" key="2">
    <source>
        <dbReference type="Proteomes" id="UP000790377"/>
    </source>
</evidence>
<keyword evidence="2" id="KW-1185">Reference proteome</keyword>
<evidence type="ECO:0000313" key="1">
    <source>
        <dbReference type="EMBL" id="KAH7908647.1"/>
    </source>
</evidence>
<dbReference type="Proteomes" id="UP000790377">
    <property type="component" value="Unassembled WGS sequence"/>
</dbReference>